<evidence type="ECO:0000313" key="13">
    <source>
        <dbReference type="Proteomes" id="UP000194003"/>
    </source>
</evidence>
<keyword evidence="7" id="KW-0653">Protein transport</keyword>
<evidence type="ECO:0000256" key="3">
    <source>
        <dbReference type="ARBA" id="ARBA00022448"/>
    </source>
</evidence>
<keyword evidence="6" id="KW-0812">Transmembrane</keyword>
<reference evidence="12 13" key="1">
    <citation type="journal article" date="2016" name="BMC Genomics">
        <title>Combined genomic and structural analyses of a cultured magnetotactic bacterium reveals its niche adaptation to a dynamic environment.</title>
        <authorList>
            <person name="Araujo A.C."/>
            <person name="Morillo V."/>
            <person name="Cypriano J."/>
            <person name="Teixeira L.C."/>
            <person name="Leao P."/>
            <person name="Lyra S."/>
            <person name="Almeida L.G."/>
            <person name="Bazylinski D.A."/>
            <person name="Vasconcellos A.T."/>
            <person name="Abreu F."/>
            <person name="Lins U."/>
        </authorList>
    </citation>
    <scope>NUCLEOTIDE SEQUENCE [LARGE SCALE GENOMIC DNA]</scope>
    <source>
        <strain evidence="12 13">IT-1</strain>
    </source>
</reference>
<feature type="domain" description="GspL cytoplasmic actin-ATPase-like" evidence="10">
    <location>
        <begin position="58"/>
        <end position="249"/>
    </location>
</feature>
<keyword evidence="9" id="KW-0472">Membrane</keyword>
<evidence type="ECO:0000256" key="5">
    <source>
        <dbReference type="ARBA" id="ARBA00022519"/>
    </source>
</evidence>
<dbReference type="Gene3D" id="3.30.420.380">
    <property type="match status" value="1"/>
</dbReference>
<evidence type="ECO:0000256" key="1">
    <source>
        <dbReference type="ARBA" id="ARBA00004377"/>
    </source>
</evidence>
<evidence type="ECO:0000259" key="10">
    <source>
        <dbReference type="Pfam" id="PF05134"/>
    </source>
</evidence>
<dbReference type="Pfam" id="PF05134">
    <property type="entry name" value="T2SSL"/>
    <property type="match status" value="1"/>
</dbReference>
<evidence type="ECO:0000259" key="11">
    <source>
        <dbReference type="Pfam" id="PF12693"/>
    </source>
</evidence>
<dbReference type="CDD" id="cd24017">
    <property type="entry name" value="ASKHA_T2SSL_N"/>
    <property type="match status" value="1"/>
</dbReference>
<protein>
    <submittedName>
        <fullName evidence="12">Putative general secretion pathway protein L</fullName>
    </submittedName>
</protein>
<dbReference type="Proteomes" id="UP000194003">
    <property type="component" value="Unassembled WGS sequence"/>
</dbReference>
<name>A0A1Y2K7M3_9PROT</name>
<dbReference type="InterPro" id="IPR043129">
    <property type="entry name" value="ATPase_NBD"/>
</dbReference>
<evidence type="ECO:0000256" key="6">
    <source>
        <dbReference type="ARBA" id="ARBA00022692"/>
    </source>
</evidence>
<evidence type="ECO:0000256" key="4">
    <source>
        <dbReference type="ARBA" id="ARBA00022475"/>
    </source>
</evidence>
<proteinExistence type="inferred from homology"/>
<evidence type="ECO:0000313" key="12">
    <source>
        <dbReference type="EMBL" id="OSM05327.1"/>
    </source>
</evidence>
<dbReference type="GO" id="GO:0015628">
    <property type="term" value="P:protein secretion by the type II secretion system"/>
    <property type="evidence" value="ECO:0007669"/>
    <property type="project" value="InterPro"/>
</dbReference>
<dbReference type="NCBIfam" id="TIGR01709">
    <property type="entry name" value="typeII_sec_gspL"/>
    <property type="match status" value="1"/>
</dbReference>
<dbReference type="SUPFAM" id="SSF53067">
    <property type="entry name" value="Actin-like ATPase domain"/>
    <property type="match status" value="1"/>
</dbReference>
<dbReference type="InterPro" id="IPR024230">
    <property type="entry name" value="GspL_cyto_dom"/>
</dbReference>
<dbReference type="AlphaFoldDB" id="A0A1Y2K7M3"/>
<dbReference type="STRING" id="1434232.MAIT1_03500"/>
<keyword evidence="4" id="KW-1003">Cell membrane</keyword>
<sequence length="412" mass="44103">MAETFVIRFDDADPDLLHWRSGAQGASGSCAEAAQALGGARPVWALSAFDATLLWGRFPKTSRRNLEKAVPFHFEDRLAAPVEQLHFALAAAPDAEQAWAVGVILAESLSAGLGKLRSAGVSPRAAVSELQLLAPQEGAWRVVLDETRALARFSDRQAVAVDPANLPALLMLGEKGVDAQPQSVEILDCRHLSGHGESDALRSEVEAALTSWSAPPTLHWRSSDESLLANLTQSCPLSFDLNFLQGPFSTRKSVSFAAWRPLKLTAALAAGWLALLAAQALWDGWKLQGEAERLAQQSERIFQQTFPNSRLVDAKVQMSQGLNALRAGGKQSDDDLLGILGQVGAVTAEARGVRLSRVRLEGKSLNLYLTARAVADVDALRGRLAASTGRETKVVTASQSQGQVVAQLRVAP</sequence>
<gene>
    <name evidence="12" type="ORF">MAIT1_03500</name>
</gene>
<keyword evidence="5" id="KW-0997">Cell inner membrane</keyword>
<dbReference type="RefSeq" id="WP_085441946.1">
    <property type="nucleotide sequence ID" value="NZ_LVJN01000018.1"/>
</dbReference>
<dbReference type="Pfam" id="PF12693">
    <property type="entry name" value="GspL_C"/>
    <property type="match status" value="1"/>
</dbReference>
<organism evidence="12 13">
    <name type="scientific">Magnetofaba australis IT-1</name>
    <dbReference type="NCBI Taxonomy" id="1434232"/>
    <lineage>
        <taxon>Bacteria</taxon>
        <taxon>Pseudomonadati</taxon>
        <taxon>Pseudomonadota</taxon>
        <taxon>Magnetococcia</taxon>
        <taxon>Magnetococcales</taxon>
        <taxon>Magnetococcaceae</taxon>
        <taxon>Magnetofaba</taxon>
    </lineage>
</organism>
<dbReference type="InterPro" id="IPR007812">
    <property type="entry name" value="T2SS_protein-GspL"/>
</dbReference>
<dbReference type="OrthoDB" id="7432052at2"/>
<comment type="subcellular location">
    <subcellularLocation>
        <location evidence="1">Cell inner membrane</location>
        <topology evidence="1">Single-pass membrane protein</topology>
    </subcellularLocation>
</comment>
<comment type="caution">
    <text evidence="12">The sequence shown here is derived from an EMBL/GenBank/DDBJ whole genome shotgun (WGS) entry which is preliminary data.</text>
</comment>
<keyword evidence="8" id="KW-1133">Transmembrane helix</keyword>
<evidence type="ECO:0000256" key="8">
    <source>
        <dbReference type="ARBA" id="ARBA00022989"/>
    </source>
</evidence>
<dbReference type="PIRSF" id="PIRSF015761">
    <property type="entry name" value="Protein_L"/>
    <property type="match status" value="1"/>
</dbReference>
<evidence type="ECO:0000256" key="2">
    <source>
        <dbReference type="ARBA" id="ARBA00005318"/>
    </source>
</evidence>
<dbReference type="GO" id="GO:0009276">
    <property type="term" value="C:Gram-negative-bacterium-type cell wall"/>
    <property type="evidence" value="ECO:0007669"/>
    <property type="project" value="InterPro"/>
</dbReference>
<comment type="similarity">
    <text evidence="2">Belongs to the GSP L family.</text>
</comment>
<keyword evidence="13" id="KW-1185">Reference proteome</keyword>
<feature type="domain" description="GspL periplasmic" evidence="11">
    <location>
        <begin position="259"/>
        <end position="387"/>
    </location>
</feature>
<evidence type="ECO:0000256" key="7">
    <source>
        <dbReference type="ARBA" id="ARBA00022927"/>
    </source>
</evidence>
<keyword evidence="3" id="KW-0813">Transport</keyword>
<dbReference type="GO" id="GO:0015627">
    <property type="term" value="C:type II protein secretion system complex"/>
    <property type="evidence" value="ECO:0007669"/>
    <property type="project" value="InterPro"/>
</dbReference>
<dbReference type="GO" id="GO:0005886">
    <property type="term" value="C:plasma membrane"/>
    <property type="evidence" value="ECO:0007669"/>
    <property type="project" value="UniProtKB-SubCell"/>
</dbReference>
<evidence type="ECO:0000256" key="9">
    <source>
        <dbReference type="ARBA" id="ARBA00023136"/>
    </source>
</evidence>
<dbReference type="InterPro" id="IPR025691">
    <property type="entry name" value="GspL_pp_dom"/>
</dbReference>
<dbReference type="EMBL" id="LVJN01000018">
    <property type="protein sequence ID" value="OSM05327.1"/>
    <property type="molecule type" value="Genomic_DNA"/>
</dbReference>
<accession>A0A1Y2K7M3</accession>